<dbReference type="InParanoid" id="D8LI29"/>
<dbReference type="OrthoDB" id="1845386at2759"/>
<dbReference type="EMBL" id="FN648378">
    <property type="protein sequence ID" value="CBN79365.1"/>
    <property type="molecule type" value="Genomic_DNA"/>
</dbReference>
<dbReference type="GO" id="GO:0005768">
    <property type="term" value="C:endosome"/>
    <property type="evidence" value="ECO:0007669"/>
    <property type="project" value="TreeGrafter"/>
</dbReference>
<gene>
    <name evidence="10" type="ORF">Esi_0201_0032</name>
</gene>
<dbReference type="AlphaFoldDB" id="D8LI29"/>
<dbReference type="GO" id="GO:0008270">
    <property type="term" value="F:zinc ion binding"/>
    <property type="evidence" value="ECO:0007669"/>
    <property type="project" value="UniProtKB-KW"/>
</dbReference>
<protein>
    <recommendedName>
        <fullName evidence="12">Pep3/Vps18/deep orange domain-containing protein</fullName>
    </recommendedName>
</protein>
<dbReference type="GO" id="GO:0048284">
    <property type="term" value="P:organelle fusion"/>
    <property type="evidence" value="ECO:0007669"/>
    <property type="project" value="TreeGrafter"/>
</dbReference>
<dbReference type="Proteomes" id="UP000002630">
    <property type="component" value="Linkage Group LG28"/>
</dbReference>
<evidence type="ECO:0000256" key="6">
    <source>
        <dbReference type="SAM" id="Coils"/>
    </source>
</evidence>
<dbReference type="STRING" id="2880.D8LI29"/>
<reference evidence="10 11" key="1">
    <citation type="journal article" date="2010" name="Nature">
        <title>The Ectocarpus genome and the independent evolution of multicellularity in brown algae.</title>
        <authorList>
            <person name="Cock J.M."/>
            <person name="Sterck L."/>
            <person name="Rouze P."/>
            <person name="Scornet D."/>
            <person name="Allen A.E."/>
            <person name="Amoutzias G."/>
            <person name="Anthouard V."/>
            <person name="Artiguenave F."/>
            <person name="Aury J.M."/>
            <person name="Badger J.H."/>
            <person name="Beszteri B."/>
            <person name="Billiau K."/>
            <person name="Bonnet E."/>
            <person name="Bothwell J.H."/>
            <person name="Bowler C."/>
            <person name="Boyen C."/>
            <person name="Brownlee C."/>
            <person name="Carrano C.J."/>
            <person name="Charrier B."/>
            <person name="Cho G.Y."/>
            <person name="Coelho S.M."/>
            <person name="Collen J."/>
            <person name="Corre E."/>
            <person name="Da Silva C."/>
            <person name="Delage L."/>
            <person name="Delaroque N."/>
            <person name="Dittami S.M."/>
            <person name="Doulbeau S."/>
            <person name="Elias M."/>
            <person name="Farnham G."/>
            <person name="Gachon C.M."/>
            <person name="Gschloessl B."/>
            <person name="Heesch S."/>
            <person name="Jabbari K."/>
            <person name="Jubin C."/>
            <person name="Kawai H."/>
            <person name="Kimura K."/>
            <person name="Kloareg B."/>
            <person name="Kupper F.C."/>
            <person name="Lang D."/>
            <person name="Le Bail A."/>
            <person name="Leblanc C."/>
            <person name="Lerouge P."/>
            <person name="Lohr M."/>
            <person name="Lopez P.J."/>
            <person name="Martens C."/>
            <person name="Maumus F."/>
            <person name="Michel G."/>
            <person name="Miranda-Saavedra D."/>
            <person name="Morales J."/>
            <person name="Moreau H."/>
            <person name="Motomura T."/>
            <person name="Nagasato C."/>
            <person name="Napoli C.A."/>
            <person name="Nelson D.R."/>
            <person name="Nyvall-Collen P."/>
            <person name="Peters A.F."/>
            <person name="Pommier C."/>
            <person name="Potin P."/>
            <person name="Poulain J."/>
            <person name="Quesneville H."/>
            <person name="Read B."/>
            <person name="Rensing S.A."/>
            <person name="Ritter A."/>
            <person name="Rousvoal S."/>
            <person name="Samanta M."/>
            <person name="Samson G."/>
            <person name="Schroeder D.C."/>
            <person name="Segurens B."/>
            <person name="Strittmatter M."/>
            <person name="Tonon T."/>
            <person name="Tregear J.W."/>
            <person name="Valentin K."/>
            <person name="von Dassow P."/>
            <person name="Yamagishi T."/>
            <person name="Van de Peer Y."/>
            <person name="Wincker P."/>
        </authorList>
    </citation>
    <scope>NUCLEOTIDE SEQUENCE [LARGE SCALE GENOMIC DNA]</scope>
    <source>
        <strain evidence="11">Ec32 / CCAP1310/4</strain>
    </source>
</reference>
<dbReference type="eggNOG" id="KOG2034">
    <property type="taxonomic scope" value="Eukaryota"/>
</dbReference>
<dbReference type="Pfam" id="PF26148">
    <property type="entry name" value="VPS18_RING_C"/>
    <property type="match status" value="1"/>
</dbReference>
<keyword evidence="4" id="KW-0472">Membrane</keyword>
<feature type="compositionally biased region" description="Low complexity" evidence="7">
    <location>
        <begin position="624"/>
        <end position="636"/>
    </location>
</feature>
<feature type="region of interest" description="Disordered" evidence="7">
    <location>
        <begin position="151"/>
        <end position="170"/>
    </location>
</feature>
<evidence type="ECO:0000259" key="8">
    <source>
        <dbReference type="Pfam" id="PF05131"/>
    </source>
</evidence>
<evidence type="ECO:0000313" key="10">
    <source>
        <dbReference type="EMBL" id="CBN79365.1"/>
    </source>
</evidence>
<dbReference type="GO" id="GO:0006904">
    <property type="term" value="P:vesicle docking involved in exocytosis"/>
    <property type="evidence" value="ECO:0007669"/>
    <property type="project" value="TreeGrafter"/>
</dbReference>
<dbReference type="SUPFAM" id="SSF57850">
    <property type="entry name" value="RING/U-box"/>
    <property type="match status" value="1"/>
</dbReference>
<feature type="compositionally biased region" description="Gly residues" evidence="7">
    <location>
        <begin position="155"/>
        <end position="167"/>
    </location>
</feature>
<evidence type="ECO:0000256" key="1">
    <source>
        <dbReference type="ARBA" id="ARBA00022723"/>
    </source>
</evidence>
<keyword evidence="1" id="KW-0479">Metal-binding</keyword>
<organism evidence="10 11">
    <name type="scientific">Ectocarpus siliculosus</name>
    <name type="common">Brown alga</name>
    <name type="synonym">Conferva siliculosa</name>
    <dbReference type="NCBI Taxonomy" id="2880"/>
    <lineage>
        <taxon>Eukaryota</taxon>
        <taxon>Sar</taxon>
        <taxon>Stramenopiles</taxon>
        <taxon>Ochrophyta</taxon>
        <taxon>PX clade</taxon>
        <taxon>Phaeophyceae</taxon>
        <taxon>Ectocarpales</taxon>
        <taxon>Ectocarpaceae</taxon>
        <taxon>Ectocarpus</taxon>
    </lineage>
</organism>
<comment type="subcellular location">
    <subcellularLocation>
        <location evidence="5">Endomembrane system</location>
        <topology evidence="5">Peripheral membrane protein</topology>
        <orientation evidence="5">Cytoplasmic side</orientation>
    </subcellularLocation>
</comment>
<dbReference type="PANTHER" id="PTHR23323">
    <property type="entry name" value="VACUOLAR PROTEIN SORTING-ASSOCIATED PROTEIN"/>
    <property type="match status" value="1"/>
</dbReference>
<dbReference type="OMA" id="KFFVFPC"/>
<feature type="coiled-coil region" evidence="6">
    <location>
        <begin position="694"/>
        <end position="728"/>
    </location>
</feature>
<evidence type="ECO:0000256" key="7">
    <source>
        <dbReference type="SAM" id="MobiDB-lite"/>
    </source>
</evidence>
<dbReference type="InterPro" id="IPR058919">
    <property type="entry name" value="Pep3/Vps18_RING_C"/>
</dbReference>
<evidence type="ECO:0000313" key="11">
    <source>
        <dbReference type="Proteomes" id="UP000002630"/>
    </source>
</evidence>
<dbReference type="GO" id="GO:0007032">
    <property type="term" value="P:endosome organization"/>
    <property type="evidence" value="ECO:0007669"/>
    <property type="project" value="TreeGrafter"/>
</dbReference>
<dbReference type="GO" id="GO:0030897">
    <property type="term" value="C:HOPS complex"/>
    <property type="evidence" value="ECO:0007669"/>
    <property type="project" value="TreeGrafter"/>
</dbReference>
<accession>D8LI29</accession>
<sequence>MSSAVHGETRVFVMAGTASPLRLYLFMGGPTLEVMFREHRESGTNSFRELPGNMLSTELHVYRKSLGAAGGAKKGLDKEDGGGGGGVGGAAAAAAAGPLSGRGGVRRHKEVPHSFALLTSMGIYHGSLALGNDATPGNVISEAQLVPYPEAAEAGEGGGGGGGGGGAVARSSSPLSMAMTEFHFLLLFTGRLQVVSRLNGAVVQEESLETHDPTMGHVLTLLTDPYTGGGAMQGAAPGIGVANRLWLFTDRLPFKLRVSHEERDVWMLFLEKAVAGEEAHFEDAAQHCKNAVERAQVHYVQAGWYFRRGQHTVAARYYAKTPCCFEEIALKFMECEDGWKATALKTYLLERLGHLSQKQGEYKMQRTMLCTWLTEIFLRGFTYLPLDSGTAREREEAENSLAEELKSFLREYSSALDPATTMNLLSKHGRGEEALFYATLVEDYDRVLAHHTSHGPDHKAALEVLRKAPFDKVEPLVYKYSASLMAADPAGTIGTWMSKPQLKPTKLIPALVRYSQRRKAAMERLSASPPAAVSVSPTAAAEGNASLAAAGEGEDLAIKYLEFCVNDLNLKDAAIHNHLLALYAQEEEWRESHRHPSSLSTRGYKALSGVDDAYQALSGAGSVSGSGLTKQQQQQQPSWLAEGGDGGGGGEAAPRTGAARATASGSSALLAFIARPPEERFFDPIFKREICVSLEEYNGKIESLRKEMEDYTLSSEAVQTEIVELQQRSIYVSSNQTCELCKRNILSTQFYVFPCGHAFHFECLLENIRPHLSVEQRSAVESLVAMIAAGGGGGGGDAKHGSAAVAGGRGPGGATAAAANGGADGSRRAQHYLRSLQTELDGYVAGECVLCGDMMVQSVDKPLVAVEEQAEQMHQWAL</sequence>
<evidence type="ECO:0000256" key="4">
    <source>
        <dbReference type="ARBA" id="ARBA00023136"/>
    </source>
</evidence>
<evidence type="ECO:0000256" key="2">
    <source>
        <dbReference type="ARBA" id="ARBA00022771"/>
    </source>
</evidence>
<feature type="domain" description="Pep3/Vps18 RING C-terminal" evidence="9">
    <location>
        <begin position="735"/>
        <end position="789"/>
    </location>
</feature>
<dbReference type="InterPro" id="IPR007810">
    <property type="entry name" value="Pep3/Vps18_beta-prop"/>
</dbReference>
<proteinExistence type="predicted"/>
<name>D8LI29_ECTSI</name>
<keyword evidence="6" id="KW-0175">Coiled coil</keyword>
<keyword evidence="3" id="KW-0862">Zinc</keyword>
<keyword evidence="2" id="KW-0863">Zinc-finger</keyword>
<dbReference type="GO" id="GO:0030674">
    <property type="term" value="F:protein-macromolecule adaptor activity"/>
    <property type="evidence" value="ECO:0007669"/>
    <property type="project" value="TreeGrafter"/>
</dbReference>
<feature type="region of interest" description="Disordered" evidence="7">
    <location>
        <begin position="624"/>
        <end position="658"/>
    </location>
</feature>
<dbReference type="PANTHER" id="PTHR23323:SF26">
    <property type="entry name" value="VACUOLAR PROTEIN SORTING-ASSOCIATED PROTEIN 18 HOMOLOG"/>
    <property type="match status" value="1"/>
</dbReference>
<evidence type="ECO:0000259" key="9">
    <source>
        <dbReference type="Pfam" id="PF26148"/>
    </source>
</evidence>
<dbReference type="Pfam" id="PF05131">
    <property type="entry name" value="Pep3_Vps18"/>
    <property type="match status" value="1"/>
</dbReference>
<feature type="region of interest" description="Disordered" evidence="7">
    <location>
        <begin position="70"/>
        <end position="89"/>
    </location>
</feature>
<dbReference type="EMBL" id="FN649753">
    <property type="protein sequence ID" value="CBN79365.1"/>
    <property type="molecule type" value="Genomic_DNA"/>
</dbReference>
<keyword evidence="11" id="KW-1185">Reference proteome</keyword>
<evidence type="ECO:0008006" key="12">
    <source>
        <dbReference type="Google" id="ProtNLM"/>
    </source>
</evidence>
<evidence type="ECO:0000256" key="3">
    <source>
        <dbReference type="ARBA" id="ARBA00022833"/>
    </source>
</evidence>
<feature type="domain" description="Pep3/Vps18 beta-propeller" evidence="8">
    <location>
        <begin position="9"/>
        <end position="226"/>
    </location>
</feature>
<feature type="region of interest" description="Disordered" evidence="7">
    <location>
        <begin position="800"/>
        <end position="824"/>
    </location>
</feature>
<evidence type="ECO:0000256" key="5">
    <source>
        <dbReference type="ARBA" id="ARBA00029433"/>
    </source>
</evidence>
<dbReference type="GO" id="GO:0007033">
    <property type="term" value="P:vacuole organization"/>
    <property type="evidence" value="ECO:0007669"/>
    <property type="project" value="TreeGrafter"/>
</dbReference>